<dbReference type="InterPro" id="IPR005758">
    <property type="entry name" value="UDP-N-AcMur_Ala_ligase_MurC"/>
</dbReference>
<proteinExistence type="inferred from homology"/>
<keyword evidence="6 14" id="KW-0132">Cell division</keyword>
<keyword evidence="7 14" id="KW-0547">Nucleotide-binding</keyword>
<dbReference type="PANTHER" id="PTHR43445">
    <property type="entry name" value="UDP-N-ACETYLMURAMATE--L-ALANINE LIGASE-RELATED"/>
    <property type="match status" value="1"/>
</dbReference>
<evidence type="ECO:0000256" key="5">
    <source>
        <dbReference type="ARBA" id="ARBA00022598"/>
    </source>
</evidence>
<dbReference type="UniPathway" id="UPA00219"/>
<dbReference type="Gene3D" id="3.40.1190.10">
    <property type="entry name" value="Mur-like, catalytic domain"/>
    <property type="match status" value="1"/>
</dbReference>
<dbReference type="EMBL" id="AAWS01000010">
    <property type="protein sequence ID" value="EAY29525.1"/>
    <property type="molecule type" value="Genomic_DNA"/>
</dbReference>
<reference evidence="18 19" key="1">
    <citation type="submission" date="2007-01" db="EMBL/GenBank/DDBJ databases">
        <authorList>
            <person name="Haygood M."/>
            <person name="Podell S."/>
            <person name="Anderson C."/>
            <person name="Hopkinson B."/>
            <person name="Roe K."/>
            <person name="Barbeau K."/>
            <person name="Gaasterland T."/>
            <person name="Ferriera S."/>
            <person name="Johnson J."/>
            <person name="Kravitz S."/>
            <person name="Beeson K."/>
            <person name="Sutton G."/>
            <person name="Rogers Y.-H."/>
            <person name="Friedman R."/>
            <person name="Frazier M."/>
            <person name="Venter J.C."/>
        </authorList>
    </citation>
    <scope>NUCLEOTIDE SEQUENCE [LARGE SCALE GENOMIC DNA]</scope>
    <source>
        <strain evidence="18 19">ATCC 23134</strain>
    </source>
</reference>
<dbReference type="GO" id="GO:0071555">
    <property type="term" value="P:cell wall organization"/>
    <property type="evidence" value="ECO:0007669"/>
    <property type="project" value="UniProtKB-KW"/>
</dbReference>
<gene>
    <name evidence="14" type="primary">murC</name>
    <name evidence="18" type="ORF">M23134_00409</name>
</gene>
<evidence type="ECO:0000256" key="10">
    <source>
        <dbReference type="ARBA" id="ARBA00022984"/>
    </source>
</evidence>
<sequence>MLEQIKNIYFIGIGGIGMSALARWFNTHQYQVAGYDRTPTTLTTQLQQEGIDIHFDDNVAHIPEAFTHPATTLVVYTPAVPAQHKQLNYFKQHNFQVKKRAEVLGFLTQDRFTVAVAGTHGKTSTSSMIAHIIHYAKKNCTAFLGGILQEYESNLILSQEIDKESIMVVEADEYDRSFLHLHPNIAVLNSVDADHLDIYGNEDSVLDSYVAFIKKIKENGRLFIKKEIHLGTNLLPNTVITKSFALEQNADCQAQHVQVSPEAFYFDFHTEDITIQNIKIKVPGYHNIINATVAIAVALELGIDPQQIRDALAVYKGVKRRFEYILQHKNIIYIDDYAHHPTEIEVFLKSVKAMYPNKKITAIFQPHLFTRTRDFLDGFAKSLSLTDQLVLLDIYPAREQPIQGVTSQLILDKVTIKDKTLCGKNELYDFLQRNDTEVVLTIGAGDIGAMVDKIGALLNEKYIQKEENEKTNTQKQIKI</sequence>
<keyword evidence="9 14" id="KW-0133">Cell shape</keyword>
<dbReference type="InterPro" id="IPR013221">
    <property type="entry name" value="Mur_ligase_cen"/>
</dbReference>
<dbReference type="InterPro" id="IPR004101">
    <property type="entry name" value="Mur_ligase_C"/>
</dbReference>
<dbReference type="InterPro" id="IPR050061">
    <property type="entry name" value="MurCDEF_pg_biosynth"/>
</dbReference>
<dbReference type="HAMAP" id="MF_00046">
    <property type="entry name" value="MurC"/>
    <property type="match status" value="1"/>
</dbReference>
<dbReference type="PANTHER" id="PTHR43445:SF3">
    <property type="entry name" value="UDP-N-ACETYLMURAMATE--L-ALANINE LIGASE"/>
    <property type="match status" value="1"/>
</dbReference>
<keyword evidence="11 14" id="KW-0131">Cell cycle</keyword>
<evidence type="ECO:0000256" key="12">
    <source>
        <dbReference type="ARBA" id="ARBA00023316"/>
    </source>
</evidence>
<evidence type="ECO:0000256" key="3">
    <source>
        <dbReference type="ARBA" id="ARBA00012211"/>
    </source>
</evidence>
<dbReference type="GO" id="GO:0008360">
    <property type="term" value="P:regulation of cell shape"/>
    <property type="evidence" value="ECO:0007669"/>
    <property type="project" value="UniProtKB-KW"/>
</dbReference>
<evidence type="ECO:0000256" key="4">
    <source>
        <dbReference type="ARBA" id="ARBA00022490"/>
    </source>
</evidence>
<dbReference type="Pfam" id="PF02875">
    <property type="entry name" value="Mur_ligase_C"/>
    <property type="match status" value="1"/>
</dbReference>
<keyword evidence="19" id="KW-1185">Reference proteome</keyword>
<feature type="domain" description="Mur ligase C-terminal" evidence="16">
    <location>
        <begin position="320"/>
        <end position="417"/>
    </location>
</feature>
<dbReference type="GO" id="GO:0009252">
    <property type="term" value="P:peptidoglycan biosynthetic process"/>
    <property type="evidence" value="ECO:0007669"/>
    <property type="project" value="UniProtKB-UniRule"/>
</dbReference>
<accession>A1ZIY9</accession>
<evidence type="ECO:0000313" key="18">
    <source>
        <dbReference type="EMBL" id="EAY29525.1"/>
    </source>
</evidence>
<dbReference type="Pfam" id="PF08245">
    <property type="entry name" value="Mur_ligase_M"/>
    <property type="match status" value="1"/>
</dbReference>
<evidence type="ECO:0000256" key="7">
    <source>
        <dbReference type="ARBA" id="ARBA00022741"/>
    </source>
</evidence>
<keyword evidence="10 14" id="KW-0573">Peptidoglycan synthesis</keyword>
<dbReference type="SUPFAM" id="SSF53623">
    <property type="entry name" value="MurD-like peptide ligases, catalytic domain"/>
    <property type="match status" value="1"/>
</dbReference>
<comment type="pathway">
    <text evidence="2 14">Cell wall biogenesis; peptidoglycan biosynthesis.</text>
</comment>
<protein>
    <recommendedName>
        <fullName evidence="3 14">UDP-N-acetylmuramate--L-alanine ligase</fullName>
        <ecNumber evidence="3 14">6.3.2.8</ecNumber>
    </recommendedName>
    <alternativeName>
        <fullName evidence="14">UDP-N-acetylmuramoyl-L-alanine synthetase</fullName>
    </alternativeName>
</protein>
<comment type="subcellular location">
    <subcellularLocation>
        <location evidence="1 14">Cytoplasm</location>
    </subcellularLocation>
</comment>
<keyword evidence="4 14" id="KW-0963">Cytoplasm</keyword>
<dbReference type="Proteomes" id="UP000004095">
    <property type="component" value="Unassembled WGS sequence"/>
</dbReference>
<comment type="catalytic activity">
    <reaction evidence="13 14">
        <text>UDP-N-acetyl-alpha-D-muramate + L-alanine + ATP = UDP-N-acetyl-alpha-D-muramoyl-L-alanine + ADP + phosphate + H(+)</text>
        <dbReference type="Rhea" id="RHEA:23372"/>
        <dbReference type="ChEBI" id="CHEBI:15378"/>
        <dbReference type="ChEBI" id="CHEBI:30616"/>
        <dbReference type="ChEBI" id="CHEBI:43474"/>
        <dbReference type="ChEBI" id="CHEBI:57972"/>
        <dbReference type="ChEBI" id="CHEBI:70757"/>
        <dbReference type="ChEBI" id="CHEBI:83898"/>
        <dbReference type="ChEBI" id="CHEBI:456216"/>
        <dbReference type="EC" id="6.3.2.8"/>
    </reaction>
</comment>
<evidence type="ECO:0000259" key="17">
    <source>
        <dbReference type="Pfam" id="PF08245"/>
    </source>
</evidence>
<evidence type="ECO:0000256" key="1">
    <source>
        <dbReference type="ARBA" id="ARBA00004496"/>
    </source>
</evidence>
<dbReference type="AlphaFoldDB" id="A1ZIY9"/>
<dbReference type="SUPFAM" id="SSF53244">
    <property type="entry name" value="MurD-like peptide ligases, peptide-binding domain"/>
    <property type="match status" value="1"/>
</dbReference>
<dbReference type="EC" id="6.3.2.8" evidence="3 14"/>
<dbReference type="GO" id="GO:0005524">
    <property type="term" value="F:ATP binding"/>
    <property type="evidence" value="ECO:0007669"/>
    <property type="project" value="UniProtKB-UniRule"/>
</dbReference>
<dbReference type="SUPFAM" id="SSF51984">
    <property type="entry name" value="MurCD N-terminal domain"/>
    <property type="match status" value="1"/>
</dbReference>
<dbReference type="GO" id="GO:0051301">
    <property type="term" value="P:cell division"/>
    <property type="evidence" value="ECO:0007669"/>
    <property type="project" value="UniProtKB-KW"/>
</dbReference>
<dbReference type="InterPro" id="IPR036565">
    <property type="entry name" value="Mur-like_cat_sf"/>
</dbReference>
<feature type="binding site" evidence="14">
    <location>
        <begin position="118"/>
        <end position="124"/>
    </location>
    <ligand>
        <name>ATP</name>
        <dbReference type="ChEBI" id="CHEBI:30616"/>
    </ligand>
</feature>
<dbReference type="RefSeq" id="WP_002695906.1">
    <property type="nucleotide sequence ID" value="NZ_AAWS01000010.1"/>
</dbReference>
<keyword evidence="12 14" id="KW-0961">Cell wall biogenesis/degradation</keyword>
<evidence type="ECO:0000259" key="16">
    <source>
        <dbReference type="Pfam" id="PF02875"/>
    </source>
</evidence>
<dbReference type="InterPro" id="IPR036615">
    <property type="entry name" value="Mur_ligase_C_dom_sf"/>
</dbReference>
<evidence type="ECO:0000259" key="15">
    <source>
        <dbReference type="Pfam" id="PF01225"/>
    </source>
</evidence>
<evidence type="ECO:0000256" key="6">
    <source>
        <dbReference type="ARBA" id="ARBA00022618"/>
    </source>
</evidence>
<name>A1ZIY9_MICM2</name>
<evidence type="ECO:0000256" key="13">
    <source>
        <dbReference type="ARBA" id="ARBA00047833"/>
    </source>
</evidence>
<organism evidence="18 19">
    <name type="scientific">Microscilla marina ATCC 23134</name>
    <dbReference type="NCBI Taxonomy" id="313606"/>
    <lineage>
        <taxon>Bacteria</taxon>
        <taxon>Pseudomonadati</taxon>
        <taxon>Bacteroidota</taxon>
        <taxon>Cytophagia</taxon>
        <taxon>Cytophagales</taxon>
        <taxon>Microscillaceae</taxon>
        <taxon>Microscilla</taxon>
    </lineage>
</organism>
<keyword evidence="8 14" id="KW-0067">ATP-binding</keyword>
<keyword evidence="5 14" id="KW-0436">Ligase</keyword>
<dbReference type="Pfam" id="PF01225">
    <property type="entry name" value="Mur_ligase"/>
    <property type="match status" value="1"/>
</dbReference>
<evidence type="ECO:0000256" key="8">
    <source>
        <dbReference type="ARBA" id="ARBA00022840"/>
    </source>
</evidence>
<comment type="caution">
    <text evidence="18">The sequence shown here is derived from an EMBL/GenBank/DDBJ whole genome shotgun (WGS) entry which is preliminary data.</text>
</comment>
<evidence type="ECO:0000256" key="14">
    <source>
        <dbReference type="HAMAP-Rule" id="MF_00046"/>
    </source>
</evidence>
<dbReference type="GO" id="GO:0005737">
    <property type="term" value="C:cytoplasm"/>
    <property type="evidence" value="ECO:0007669"/>
    <property type="project" value="UniProtKB-SubCell"/>
</dbReference>
<dbReference type="eggNOG" id="COG0773">
    <property type="taxonomic scope" value="Bacteria"/>
</dbReference>
<dbReference type="Gene3D" id="3.90.190.20">
    <property type="entry name" value="Mur ligase, C-terminal domain"/>
    <property type="match status" value="1"/>
</dbReference>
<evidence type="ECO:0000256" key="2">
    <source>
        <dbReference type="ARBA" id="ARBA00004752"/>
    </source>
</evidence>
<feature type="domain" description="Mur ligase central" evidence="17">
    <location>
        <begin position="116"/>
        <end position="298"/>
    </location>
</feature>
<feature type="domain" description="Mur ligase N-terminal catalytic" evidence="15">
    <location>
        <begin position="8"/>
        <end position="109"/>
    </location>
</feature>
<comment type="function">
    <text evidence="14">Cell wall formation.</text>
</comment>
<dbReference type="GO" id="GO:0008763">
    <property type="term" value="F:UDP-N-acetylmuramate-L-alanine ligase activity"/>
    <property type="evidence" value="ECO:0007669"/>
    <property type="project" value="UniProtKB-UniRule"/>
</dbReference>
<comment type="similarity">
    <text evidence="14">Belongs to the MurCDEF family.</text>
</comment>
<dbReference type="NCBIfam" id="TIGR01082">
    <property type="entry name" value="murC"/>
    <property type="match status" value="1"/>
</dbReference>
<dbReference type="InterPro" id="IPR000713">
    <property type="entry name" value="Mur_ligase_N"/>
</dbReference>
<evidence type="ECO:0000256" key="11">
    <source>
        <dbReference type="ARBA" id="ARBA00023306"/>
    </source>
</evidence>
<evidence type="ECO:0000313" key="19">
    <source>
        <dbReference type="Proteomes" id="UP000004095"/>
    </source>
</evidence>
<evidence type="ECO:0000256" key="9">
    <source>
        <dbReference type="ARBA" id="ARBA00022960"/>
    </source>
</evidence>
<dbReference type="Gene3D" id="3.40.50.720">
    <property type="entry name" value="NAD(P)-binding Rossmann-like Domain"/>
    <property type="match status" value="1"/>
</dbReference>